<evidence type="ECO:0000313" key="3">
    <source>
        <dbReference type="EMBL" id="QCT07218.1"/>
    </source>
</evidence>
<organism evidence="3 4">
    <name type="scientific">Ruminococcus bovis</name>
    <dbReference type="NCBI Taxonomy" id="2564099"/>
    <lineage>
        <taxon>Bacteria</taxon>
        <taxon>Bacillati</taxon>
        <taxon>Bacillota</taxon>
        <taxon>Clostridia</taxon>
        <taxon>Eubacteriales</taxon>
        <taxon>Oscillospiraceae</taxon>
        <taxon>Ruminococcus</taxon>
    </lineage>
</organism>
<feature type="transmembrane region" description="Helical" evidence="2">
    <location>
        <begin position="660"/>
        <end position="684"/>
    </location>
</feature>
<gene>
    <name evidence="3" type="ORF">E5Z56_07540</name>
</gene>
<evidence type="ECO:0000313" key="4">
    <source>
        <dbReference type="Proteomes" id="UP000301475"/>
    </source>
</evidence>
<keyword evidence="2" id="KW-0472">Membrane</keyword>
<keyword evidence="2" id="KW-0812">Transmembrane</keyword>
<feature type="transmembrane region" description="Helical" evidence="2">
    <location>
        <begin position="593"/>
        <end position="615"/>
    </location>
</feature>
<dbReference type="KEGG" id="ruj:E5Z56_07540"/>
<feature type="coiled-coil region" evidence="1">
    <location>
        <begin position="721"/>
        <end position="766"/>
    </location>
</feature>
<keyword evidence="2" id="KW-1133">Transmembrane helix</keyword>
<dbReference type="EMBL" id="CP039381">
    <property type="protein sequence ID" value="QCT07218.1"/>
    <property type="molecule type" value="Genomic_DNA"/>
</dbReference>
<keyword evidence="4" id="KW-1185">Reference proteome</keyword>
<evidence type="ECO:0000256" key="1">
    <source>
        <dbReference type="SAM" id="Coils"/>
    </source>
</evidence>
<proteinExistence type="predicted"/>
<sequence>MKNKVEVKIIPEEQLARSDFNNAISECVYKEKMMTSNADNLDYLVSISSGLLCGILDILWVGDFSLSEGREYSGEQVEKFVKKIAKIKGCEKDDIKSSVAFLEKEAPIPSDGNTPEFGGGLNHHLRDFAHHPTIVGLMFSLLTQFTGKSYGTDVDGNFIFVDIKDKSKEYIGVNIPDRIIKGTVDWFFHLVSDMAGSSSTTGLSGGTGIPGPILSLAKEVSSLPLFKNMHINNVTISKFISKLFNGTIFAKRDENGKIIRDTVIKFDLRGELGLLAEIGKQALPVIANECIVRAFYFIRRLINQLCILKPKSLSELKDIDWDKVKPYKNATITRMLTVSTGVFTALDVTDAIVSKKYFVAVNYVGVGRFIVALGQETINFAKVQDIRKIRNMYEEIRENTFNQDDNNRYKNLEGNMDIDKFGLSMKDTEILYNIEYQKTLNDIEKTNVLFLKDSVIALKKMWLEEWMKFMETGFPEFIGVKEAKLTWYSKDELLQKIKDNEPNKTWFRLVLLEAMIFEPYYTISMEKDKKGKEIPSKKYDLVHMPFCDYDKSYGDDFLNTFFDEEYYEKDYIKRLRKCYDSSINELKEVLKSILTGVSITLGATLIAVLAAGMFAPAIAVAIFGSDFVGLSGAALTSACLAYAGGGAIAIGGAGMAGGTIAIVGGGALIGLGAGAGIGGAITAYDGFKKDFAILQSAKLMVSVKEIFLNDEHDVDYADKICKKYLKNISQIEKELVDLKLKSELTSDKTDEEVKQIKESIKNKEDTVKVMKIAIKDLDKFVSSFQLGLSAENK</sequence>
<dbReference type="RefSeq" id="WP_138157261.1">
    <property type="nucleotide sequence ID" value="NZ_CP039381.1"/>
</dbReference>
<name>A0A4P8Y1Z2_9FIRM</name>
<protein>
    <submittedName>
        <fullName evidence="3">Uncharacterized protein</fullName>
    </submittedName>
</protein>
<evidence type="ECO:0000256" key="2">
    <source>
        <dbReference type="SAM" id="Phobius"/>
    </source>
</evidence>
<keyword evidence="1" id="KW-0175">Coiled coil</keyword>
<reference evidence="3 4" key="1">
    <citation type="submission" date="2019-04" db="EMBL/GenBank/DDBJ databases">
        <authorList>
            <person name="Embree M."/>
            <person name="Gaffney J.R."/>
        </authorList>
    </citation>
    <scope>NUCLEOTIDE SEQUENCE [LARGE SCALE GENOMIC DNA]</scope>
    <source>
        <strain evidence="3 4">JE7A12</strain>
    </source>
</reference>
<dbReference type="OrthoDB" id="1692525at2"/>
<accession>A0A4P8Y1Z2</accession>
<feature type="transmembrane region" description="Helical" evidence="2">
    <location>
        <begin position="627"/>
        <end position="654"/>
    </location>
</feature>
<dbReference type="Proteomes" id="UP000301475">
    <property type="component" value="Chromosome"/>
</dbReference>
<dbReference type="AlphaFoldDB" id="A0A4P8Y1Z2"/>